<sequence length="69" mass="7509">MPKPTLLAPSMFGPHPSTSNCPWSWDTPSEGEDRIRPQSALPTNPYQVMEITPLSITHGLGGLGYPMTD</sequence>
<evidence type="ECO:0000313" key="3">
    <source>
        <dbReference type="Proteomes" id="UP001165205"/>
    </source>
</evidence>
<gene>
    <name evidence="2" type="ORF">Aory04_000241200</name>
</gene>
<proteinExistence type="predicted"/>
<protein>
    <submittedName>
        <fullName evidence="2">Unnamed protein product</fullName>
    </submittedName>
</protein>
<dbReference type="Proteomes" id="UP001165205">
    <property type="component" value="Unassembled WGS sequence"/>
</dbReference>
<accession>A0AAN4YE57</accession>
<dbReference type="AlphaFoldDB" id="A0AAN4YE57"/>
<evidence type="ECO:0000313" key="2">
    <source>
        <dbReference type="EMBL" id="GMG25355.1"/>
    </source>
</evidence>
<comment type="caution">
    <text evidence="2">The sequence shown here is derived from an EMBL/GenBank/DDBJ whole genome shotgun (WGS) entry which is preliminary data.</text>
</comment>
<evidence type="ECO:0000256" key="1">
    <source>
        <dbReference type="SAM" id="MobiDB-lite"/>
    </source>
</evidence>
<name>A0AAN4YE57_ASPOZ</name>
<reference evidence="2" key="1">
    <citation type="submission" date="2023-04" db="EMBL/GenBank/DDBJ databases">
        <title>Aspergillus oryzae NBRC 4228.</title>
        <authorList>
            <person name="Ichikawa N."/>
            <person name="Sato H."/>
            <person name="Tonouchi N."/>
        </authorList>
    </citation>
    <scope>NUCLEOTIDE SEQUENCE</scope>
    <source>
        <strain evidence="2">NBRC 4228</strain>
    </source>
</reference>
<dbReference type="EMBL" id="BSYA01000018">
    <property type="protein sequence ID" value="GMG25355.1"/>
    <property type="molecule type" value="Genomic_DNA"/>
</dbReference>
<feature type="region of interest" description="Disordered" evidence="1">
    <location>
        <begin position="1"/>
        <end position="34"/>
    </location>
</feature>
<organism evidence="2 3">
    <name type="scientific">Aspergillus oryzae</name>
    <name type="common">Yellow koji mold</name>
    <dbReference type="NCBI Taxonomy" id="5062"/>
    <lineage>
        <taxon>Eukaryota</taxon>
        <taxon>Fungi</taxon>
        <taxon>Dikarya</taxon>
        <taxon>Ascomycota</taxon>
        <taxon>Pezizomycotina</taxon>
        <taxon>Eurotiomycetes</taxon>
        <taxon>Eurotiomycetidae</taxon>
        <taxon>Eurotiales</taxon>
        <taxon>Aspergillaceae</taxon>
        <taxon>Aspergillus</taxon>
        <taxon>Aspergillus subgen. Circumdati</taxon>
    </lineage>
</organism>